<evidence type="ECO:0000256" key="2">
    <source>
        <dbReference type="ARBA" id="ARBA00022448"/>
    </source>
</evidence>
<evidence type="ECO:0000256" key="5">
    <source>
        <dbReference type="ARBA" id="ARBA00023136"/>
    </source>
</evidence>
<feature type="transmembrane region" description="Helical" evidence="6">
    <location>
        <begin position="396"/>
        <end position="415"/>
    </location>
</feature>
<feature type="transmembrane region" description="Helical" evidence="6">
    <location>
        <begin position="359"/>
        <end position="384"/>
    </location>
</feature>
<accession>A0ABR6ZXM1</accession>
<evidence type="ECO:0000256" key="1">
    <source>
        <dbReference type="ARBA" id="ARBA00004141"/>
    </source>
</evidence>
<evidence type="ECO:0000313" key="9">
    <source>
        <dbReference type="Proteomes" id="UP000650424"/>
    </source>
</evidence>
<keyword evidence="2" id="KW-0813">Transport</keyword>
<dbReference type="EMBL" id="JACOGF010000015">
    <property type="protein sequence ID" value="MBC3920408.1"/>
    <property type="molecule type" value="Genomic_DNA"/>
</dbReference>
<dbReference type="SUPFAM" id="SSF103473">
    <property type="entry name" value="MFS general substrate transporter"/>
    <property type="match status" value="1"/>
</dbReference>
<comment type="caution">
    <text evidence="8">The sequence shown here is derived from an EMBL/GenBank/DDBJ whole genome shotgun (WGS) entry which is preliminary data.</text>
</comment>
<organism evidence="8 9">
    <name type="scientific">Undibacterium hunanense</name>
    <dbReference type="NCBI Taxonomy" id="2762292"/>
    <lineage>
        <taxon>Bacteria</taxon>
        <taxon>Pseudomonadati</taxon>
        <taxon>Pseudomonadota</taxon>
        <taxon>Betaproteobacteria</taxon>
        <taxon>Burkholderiales</taxon>
        <taxon>Oxalobacteraceae</taxon>
        <taxon>Undibacterium</taxon>
    </lineage>
</organism>
<keyword evidence="9" id="KW-1185">Reference proteome</keyword>
<feature type="transmembrane region" description="Helical" evidence="6">
    <location>
        <begin position="79"/>
        <end position="97"/>
    </location>
</feature>
<dbReference type="InterPro" id="IPR036259">
    <property type="entry name" value="MFS_trans_sf"/>
</dbReference>
<dbReference type="PANTHER" id="PTHR23502:SF132">
    <property type="entry name" value="POLYAMINE TRANSPORTER 2-RELATED"/>
    <property type="match status" value="1"/>
</dbReference>
<evidence type="ECO:0000259" key="7">
    <source>
        <dbReference type="PROSITE" id="PS50850"/>
    </source>
</evidence>
<feature type="transmembrane region" description="Helical" evidence="6">
    <location>
        <begin position="275"/>
        <end position="292"/>
    </location>
</feature>
<keyword evidence="4 6" id="KW-1133">Transmembrane helix</keyword>
<dbReference type="Pfam" id="PF07690">
    <property type="entry name" value="MFS_1"/>
    <property type="match status" value="1"/>
</dbReference>
<feature type="transmembrane region" description="Helical" evidence="6">
    <location>
        <begin position="138"/>
        <end position="162"/>
    </location>
</feature>
<reference evidence="8 9" key="1">
    <citation type="submission" date="2020-08" db="EMBL/GenBank/DDBJ databases">
        <title>Novel species isolated from subtropical streams in China.</title>
        <authorList>
            <person name="Lu H."/>
        </authorList>
    </citation>
    <scope>NUCLEOTIDE SEQUENCE [LARGE SCALE GENOMIC DNA]</scope>
    <source>
        <strain evidence="8 9">CY18W</strain>
    </source>
</reference>
<evidence type="ECO:0000313" key="8">
    <source>
        <dbReference type="EMBL" id="MBC3920408.1"/>
    </source>
</evidence>
<feature type="transmembrane region" description="Helical" evidence="6">
    <location>
        <begin position="53"/>
        <end position="72"/>
    </location>
</feature>
<proteinExistence type="predicted"/>
<feature type="transmembrane region" description="Helical" evidence="6">
    <location>
        <begin position="304"/>
        <end position="322"/>
    </location>
</feature>
<feature type="domain" description="Major facilitator superfamily (MFS) profile" evidence="7">
    <location>
        <begin position="14"/>
        <end position="427"/>
    </location>
</feature>
<feature type="transmembrane region" description="Helical" evidence="6">
    <location>
        <begin position="109"/>
        <end position="126"/>
    </location>
</feature>
<sequence length="427" mass="45877">MPVKTIQQMRQGTLLFVLVLLLGLHPVASYLYLPALPLLKVQLGISDAEAQMTLSILVISFGFGQIIWGPVADRLGRRWVLLFGLGMLLLASLFVTFTSELGVLLAGRVFQGLGIAAAGVCARAIVRDCFQPVDGIRILSLSFSWLGLISLTGPLLGASLIYVGGFRAALGTLIVCSALALVFIALRLPETAPATMDTDDTDDVEHAEHAEHAEKTSIADILKQCMHQFRQILQHPLFLSYAALTAFSYSGHYFFLSLSPFVFTDLYGLDALDLGYLFSLSSLVHLAGTFACRKWLAEHGIRTTLKIAGLITLIGGVAIVMLNQMGWQSIWAILLPQSLFLFAHAIHQSCGQSAVSAPFSKLAATASSLCGFLITAVAIVLGEILKATLPAGREGMVEGIGICALLTTAVAWTWVQRYGDVARQADA</sequence>
<dbReference type="InterPro" id="IPR020846">
    <property type="entry name" value="MFS_dom"/>
</dbReference>
<feature type="transmembrane region" description="Helical" evidence="6">
    <location>
        <begin position="328"/>
        <end position="347"/>
    </location>
</feature>
<dbReference type="RefSeq" id="WP_186949921.1">
    <property type="nucleotide sequence ID" value="NZ_JACOGF010000015.1"/>
</dbReference>
<dbReference type="Gene3D" id="1.20.1720.10">
    <property type="entry name" value="Multidrug resistance protein D"/>
    <property type="match status" value="1"/>
</dbReference>
<evidence type="ECO:0000256" key="3">
    <source>
        <dbReference type="ARBA" id="ARBA00022692"/>
    </source>
</evidence>
<feature type="transmembrane region" description="Helical" evidence="6">
    <location>
        <begin position="168"/>
        <end position="186"/>
    </location>
</feature>
<dbReference type="Proteomes" id="UP000650424">
    <property type="component" value="Unassembled WGS sequence"/>
</dbReference>
<feature type="transmembrane region" description="Helical" evidence="6">
    <location>
        <begin position="236"/>
        <end position="255"/>
    </location>
</feature>
<dbReference type="PROSITE" id="PS50850">
    <property type="entry name" value="MFS"/>
    <property type="match status" value="1"/>
</dbReference>
<gene>
    <name evidence="8" type="ORF">H8L32_23290</name>
</gene>
<evidence type="ECO:0000256" key="6">
    <source>
        <dbReference type="SAM" id="Phobius"/>
    </source>
</evidence>
<comment type="subcellular location">
    <subcellularLocation>
        <location evidence="1">Membrane</location>
        <topology evidence="1">Multi-pass membrane protein</topology>
    </subcellularLocation>
</comment>
<keyword evidence="5 6" id="KW-0472">Membrane</keyword>
<protein>
    <submittedName>
        <fullName evidence="8">MFS transporter</fullName>
    </submittedName>
</protein>
<keyword evidence="3 6" id="KW-0812">Transmembrane</keyword>
<evidence type="ECO:0000256" key="4">
    <source>
        <dbReference type="ARBA" id="ARBA00022989"/>
    </source>
</evidence>
<dbReference type="PANTHER" id="PTHR23502">
    <property type="entry name" value="MAJOR FACILITATOR SUPERFAMILY"/>
    <property type="match status" value="1"/>
</dbReference>
<name>A0ABR6ZXM1_9BURK</name>
<dbReference type="InterPro" id="IPR011701">
    <property type="entry name" value="MFS"/>
</dbReference>